<evidence type="ECO:0000313" key="3">
    <source>
        <dbReference type="Proteomes" id="UP000324800"/>
    </source>
</evidence>
<dbReference type="Proteomes" id="UP000324800">
    <property type="component" value="Unassembled WGS sequence"/>
</dbReference>
<comment type="caution">
    <text evidence="2">The sequence shown here is derived from an EMBL/GenBank/DDBJ whole genome shotgun (WGS) entry which is preliminary data.</text>
</comment>
<organism evidence="2 3">
    <name type="scientific">Streblomastix strix</name>
    <dbReference type="NCBI Taxonomy" id="222440"/>
    <lineage>
        <taxon>Eukaryota</taxon>
        <taxon>Metamonada</taxon>
        <taxon>Preaxostyla</taxon>
        <taxon>Oxymonadida</taxon>
        <taxon>Streblomastigidae</taxon>
        <taxon>Streblomastix</taxon>
    </lineage>
</organism>
<name>A0A5J4WWI7_9EUKA</name>
<evidence type="ECO:0000256" key="1">
    <source>
        <dbReference type="SAM" id="MobiDB-lite"/>
    </source>
</evidence>
<gene>
    <name evidence="2" type="ORF">EZS28_005564</name>
</gene>
<evidence type="ECO:0000313" key="2">
    <source>
        <dbReference type="EMBL" id="KAA6398906.1"/>
    </source>
</evidence>
<proteinExistence type="predicted"/>
<accession>A0A5J4WWI7</accession>
<feature type="region of interest" description="Disordered" evidence="1">
    <location>
        <begin position="99"/>
        <end position="120"/>
    </location>
</feature>
<sequence>MKEKENKYKSKDKLEIEAAVSAFQILTKSNPPQLPKTLQYAFIMLQLAEDEATQAEDYASLNNEIQEMILDIAGILNLTLAPQLVEYRKQVKEFEEFEEEQKRKDLKQGENQSTEKVKQM</sequence>
<protein>
    <submittedName>
        <fullName evidence="2">Uncharacterized protein</fullName>
    </submittedName>
</protein>
<dbReference type="EMBL" id="SNRW01000856">
    <property type="protein sequence ID" value="KAA6398906.1"/>
    <property type="molecule type" value="Genomic_DNA"/>
</dbReference>
<dbReference type="AlphaFoldDB" id="A0A5J4WWI7"/>
<reference evidence="2 3" key="1">
    <citation type="submission" date="2019-03" db="EMBL/GenBank/DDBJ databases">
        <title>Single cell metagenomics reveals metabolic interactions within the superorganism composed of flagellate Streblomastix strix and complex community of Bacteroidetes bacteria on its surface.</title>
        <authorList>
            <person name="Treitli S.C."/>
            <person name="Kolisko M."/>
            <person name="Husnik F."/>
            <person name="Keeling P."/>
            <person name="Hampl V."/>
        </authorList>
    </citation>
    <scope>NUCLEOTIDE SEQUENCE [LARGE SCALE GENOMIC DNA]</scope>
    <source>
        <strain evidence="2">ST1C</strain>
    </source>
</reference>